<evidence type="ECO:0000313" key="5">
    <source>
        <dbReference type="Proteomes" id="UP001168883"/>
    </source>
</evidence>
<keyword evidence="5" id="KW-1185">Reference proteome</keyword>
<evidence type="ECO:0000256" key="3">
    <source>
        <dbReference type="SAM" id="Phobius"/>
    </source>
</evidence>
<dbReference type="Pfam" id="PF03323">
    <property type="entry name" value="GerA"/>
    <property type="match status" value="1"/>
</dbReference>
<keyword evidence="2 3" id="KW-0472">Membrane</keyword>
<dbReference type="InterPro" id="IPR004995">
    <property type="entry name" value="Spore_Ger"/>
</dbReference>
<dbReference type="EMBL" id="JAUMKJ010000049">
    <property type="protein sequence ID" value="MDO3680870.1"/>
    <property type="molecule type" value="Genomic_DNA"/>
</dbReference>
<evidence type="ECO:0000256" key="2">
    <source>
        <dbReference type="ARBA" id="ARBA00023136"/>
    </source>
</evidence>
<sequence length="447" mass="50076">MERMQALIQIIQASSKELLVQEIKAAAEFKLYYYQSVCDQNKIEKELIRPLFALPEPELYVRSLCKRYRPASVDELHSYLVKGNVLVFSPSDYYFFEANQILNNKPGDAEIETTIQGPQSSLTEDIGSNLNLIRHRYKSQDFTIEPYELGRVSKTPAYLLYDAALVDSAVLSELQRRLSLIDASMVLSTGQLENMLNTTRRSLFPTMMLTNRADRIALNLSQGKIVIVIQGTPFALILPAVFFDFMSSMDDLYLPYWVSKGLQFLRYVSLFLTITLPALYIAVISFNPGFFRVQLTLSIAGSRADVPYPSYIEVIFMLFMTEALTEASIRLPKFIGGTATTVGGLILGQAAEQAGLVSSIMIIVTSAVTISNFVIPISTMSFAVRVVRYPLILLSTLYGLVGLIVGLFWVAGFLVDQRSFGKPYFKIFSGEPSKTFNTPVPKGEKHR</sequence>
<dbReference type="RefSeq" id="WP_025850988.1">
    <property type="nucleotide sequence ID" value="NZ_JARLKN010000085.1"/>
</dbReference>
<dbReference type="PANTHER" id="PTHR22550:SF5">
    <property type="entry name" value="LEUCINE ZIPPER PROTEIN 4"/>
    <property type="match status" value="1"/>
</dbReference>
<proteinExistence type="inferred from homology"/>
<comment type="caution">
    <text evidence="4">The sequence shown here is derived from an EMBL/GenBank/DDBJ whole genome shotgun (WGS) entry which is preliminary data.</text>
</comment>
<feature type="transmembrane region" description="Helical" evidence="3">
    <location>
        <begin position="264"/>
        <end position="286"/>
    </location>
</feature>
<feature type="transmembrane region" description="Helical" evidence="3">
    <location>
        <begin position="225"/>
        <end position="243"/>
    </location>
</feature>
<reference evidence="4" key="1">
    <citation type="submission" date="2023-07" db="EMBL/GenBank/DDBJ databases">
        <authorList>
            <person name="Aktuganov G."/>
            <person name="Boyko T."/>
            <person name="Delegan Y."/>
            <person name="Galimzianova N."/>
            <person name="Gilvanova E."/>
            <person name="Korobov V."/>
            <person name="Kuzmina L."/>
            <person name="Melentiev A."/>
            <person name="Milman P."/>
            <person name="Ryabova A."/>
            <person name="Stupak E."/>
            <person name="Yasakov T."/>
            <person name="Zharikova N."/>
            <person name="Zhurenko E."/>
        </authorList>
    </citation>
    <scope>NUCLEOTIDE SEQUENCE</scope>
    <source>
        <strain evidence="4">IB-739</strain>
    </source>
</reference>
<evidence type="ECO:0000256" key="1">
    <source>
        <dbReference type="ARBA" id="ARBA00005278"/>
    </source>
</evidence>
<dbReference type="PANTHER" id="PTHR22550">
    <property type="entry name" value="SPORE GERMINATION PROTEIN"/>
    <property type="match status" value="1"/>
</dbReference>
<name>A0ABT8VIT6_9BACL</name>
<keyword evidence="3" id="KW-0812">Transmembrane</keyword>
<dbReference type="PIRSF" id="PIRSF005690">
    <property type="entry name" value="GerBA"/>
    <property type="match status" value="1"/>
</dbReference>
<evidence type="ECO:0000313" key="4">
    <source>
        <dbReference type="EMBL" id="MDO3680870.1"/>
    </source>
</evidence>
<comment type="similarity">
    <text evidence="1">Belongs to the GerABKA family.</text>
</comment>
<feature type="transmembrane region" description="Helical" evidence="3">
    <location>
        <begin position="356"/>
        <end position="377"/>
    </location>
</feature>
<organism evidence="4 5">
    <name type="scientific">Paenibacillus ehimensis</name>
    <dbReference type="NCBI Taxonomy" id="79264"/>
    <lineage>
        <taxon>Bacteria</taxon>
        <taxon>Bacillati</taxon>
        <taxon>Bacillota</taxon>
        <taxon>Bacilli</taxon>
        <taxon>Bacillales</taxon>
        <taxon>Paenibacillaceae</taxon>
        <taxon>Paenibacillus</taxon>
    </lineage>
</organism>
<dbReference type="Proteomes" id="UP001168883">
    <property type="component" value="Unassembled WGS sequence"/>
</dbReference>
<accession>A0ABT8VIT6</accession>
<feature type="transmembrane region" description="Helical" evidence="3">
    <location>
        <begin position="389"/>
        <end position="415"/>
    </location>
</feature>
<gene>
    <name evidence="4" type="ORF">Q3C12_28070</name>
</gene>
<dbReference type="InterPro" id="IPR050768">
    <property type="entry name" value="UPF0353/GerABKA_families"/>
</dbReference>
<protein>
    <submittedName>
        <fullName evidence="4">Spore germination protein</fullName>
    </submittedName>
</protein>
<keyword evidence="3" id="KW-1133">Transmembrane helix</keyword>